<dbReference type="PANTHER" id="PTHR43133:SF46">
    <property type="entry name" value="RNA POLYMERASE SIGMA-70 FACTOR ECF SUBFAMILY"/>
    <property type="match status" value="1"/>
</dbReference>
<comment type="similarity">
    <text evidence="1">Belongs to the sigma-70 factor family. ECF subfamily.</text>
</comment>
<feature type="domain" description="RNA polymerase sigma-70 region 2" evidence="5">
    <location>
        <begin position="21"/>
        <end position="88"/>
    </location>
</feature>
<evidence type="ECO:0000256" key="3">
    <source>
        <dbReference type="ARBA" id="ARBA00023082"/>
    </source>
</evidence>
<dbReference type="Pfam" id="PF08281">
    <property type="entry name" value="Sigma70_r4_2"/>
    <property type="match status" value="1"/>
</dbReference>
<dbReference type="InterPro" id="IPR013324">
    <property type="entry name" value="RNA_pol_sigma_r3/r4-like"/>
</dbReference>
<evidence type="ECO:0000256" key="4">
    <source>
        <dbReference type="ARBA" id="ARBA00023163"/>
    </source>
</evidence>
<evidence type="ECO:0000259" key="5">
    <source>
        <dbReference type="Pfam" id="PF04542"/>
    </source>
</evidence>
<sequence length="187" mass="21686">METQQLLNECLKGKKEAQHRLYKKYAAAMLGLCYRYTKSYEDAEDVLQDGFIRVFTHLDQFKRDGELGAWIRRIMVNAALTYLNKHSRYRKEMSVDEIALHPVSEENPDIKLETKQLVETIRQLPISYQTVFNLVAVEGYNQTEVAALLNMNTNTVRSQYSRAKTMLIKMLRENSNTSEIKTNAGKI</sequence>
<dbReference type="Pfam" id="PF04542">
    <property type="entry name" value="Sigma70_r2"/>
    <property type="match status" value="1"/>
</dbReference>
<dbReference type="InterPro" id="IPR014284">
    <property type="entry name" value="RNA_pol_sigma-70_dom"/>
</dbReference>
<dbReference type="InterPro" id="IPR013325">
    <property type="entry name" value="RNA_pol_sigma_r2"/>
</dbReference>
<evidence type="ECO:0000256" key="1">
    <source>
        <dbReference type="ARBA" id="ARBA00010641"/>
    </source>
</evidence>
<dbReference type="Gene3D" id="1.10.1740.10">
    <property type="match status" value="1"/>
</dbReference>
<dbReference type="GO" id="GO:0016987">
    <property type="term" value="F:sigma factor activity"/>
    <property type="evidence" value="ECO:0007669"/>
    <property type="project" value="UniProtKB-KW"/>
</dbReference>
<dbReference type="EMBL" id="MLJW01000050">
    <property type="protein sequence ID" value="OIR05423.1"/>
    <property type="molecule type" value="Genomic_DNA"/>
</dbReference>
<dbReference type="SUPFAM" id="SSF88659">
    <property type="entry name" value="Sigma3 and sigma4 domains of RNA polymerase sigma factors"/>
    <property type="match status" value="1"/>
</dbReference>
<evidence type="ECO:0000313" key="7">
    <source>
        <dbReference type="EMBL" id="OIR05423.1"/>
    </source>
</evidence>
<dbReference type="SUPFAM" id="SSF88946">
    <property type="entry name" value="Sigma2 domain of RNA polymerase sigma factors"/>
    <property type="match status" value="1"/>
</dbReference>
<dbReference type="Gene3D" id="1.10.10.10">
    <property type="entry name" value="Winged helix-like DNA-binding domain superfamily/Winged helix DNA-binding domain"/>
    <property type="match status" value="1"/>
</dbReference>
<comment type="caution">
    <text evidence="7">The sequence shown here is derived from an EMBL/GenBank/DDBJ whole genome shotgun (WGS) entry which is preliminary data.</text>
</comment>
<dbReference type="GO" id="GO:0003677">
    <property type="term" value="F:DNA binding"/>
    <property type="evidence" value="ECO:0007669"/>
    <property type="project" value="InterPro"/>
</dbReference>
<dbReference type="NCBIfam" id="TIGR02937">
    <property type="entry name" value="sigma70-ECF"/>
    <property type="match status" value="1"/>
</dbReference>
<dbReference type="InterPro" id="IPR007627">
    <property type="entry name" value="RNA_pol_sigma70_r2"/>
</dbReference>
<keyword evidence="2" id="KW-0805">Transcription regulation</keyword>
<dbReference type="InterPro" id="IPR013249">
    <property type="entry name" value="RNA_pol_sigma70_r4_t2"/>
</dbReference>
<dbReference type="GO" id="GO:0006352">
    <property type="term" value="P:DNA-templated transcription initiation"/>
    <property type="evidence" value="ECO:0007669"/>
    <property type="project" value="InterPro"/>
</dbReference>
<dbReference type="InterPro" id="IPR036388">
    <property type="entry name" value="WH-like_DNA-bd_sf"/>
</dbReference>
<keyword evidence="4" id="KW-0804">Transcription</keyword>
<organism evidence="7">
    <name type="scientific">mine drainage metagenome</name>
    <dbReference type="NCBI Taxonomy" id="410659"/>
    <lineage>
        <taxon>unclassified sequences</taxon>
        <taxon>metagenomes</taxon>
        <taxon>ecological metagenomes</taxon>
    </lineage>
</organism>
<reference evidence="7" key="1">
    <citation type="submission" date="2016-10" db="EMBL/GenBank/DDBJ databases">
        <title>Sequence of Gallionella enrichment culture.</title>
        <authorList>
            <person name="Poehlein A."/>
            <person name="Muehling M."/>
            <person name="Daniel R."/>
        </authorList>
    </citation>
    <scope>NUCLEOTIDE SEQUENCE</scope>
</reference>
<name>A0A1J5SAQ7_9ZZZZ</name>
<protein>
    <submittedName>
        <fullName evidence="7">ECF RNA polymerase sigma-E factor</fullName>
    </submittedName>
</protein>
<feature type="domain" description="RNA polymerase sigma factor 70 region 4 type 2" evidence="6">
    <location>
        <begin position="116"/>
        <end position="167"/>
    </location>
</feature>
<gene>
    <name evidence="7" type="primary">rpoE_11</name>
    <name evidence="7" type="ORF">GALL_124740</name>
</gene>
<evidence type="ECO:0000256" key="2">
    <source>
        <dbReference type="ARBA" id="ARBA00023015"/>
    </source>
</evidence>
<proteinExistence type="inferred from homology"/>
<dbReference type="AlphaFoldDB" id="A0A1J5SAQ7"/>
<evidence type="ECO:0000259" key="6">
    <source>
        <dbReference type="Pfam" id="PF08281"/>
    </source>
</evidence>
<accession>A0A1J5SAQ7</accession>
<dbReference type="InterPro" id="IPR039425">
    <property type="entry name" value="RNA_pol_sigma-70-like"/>
</dbReference>
<dbReference type="PANTHER" id="PTHR43133">
    <property type="entry name" value="RNA POLYMERASE ECF-TYPE SIGMA FACTO"/>
    <property type="match status" value="1"/>
</dbReference>
<keyword evidence="3" id="KW-0731">Sigma factor</keyword>